<accession>A0A1F5YZ57</accession>
<dbReference type="STRING" id="1817867.A3F83_11205"/>
<dbReference type="GO" id="GO:0005975">
    <property type="term" value="P:carbohydrate metabolic process"/>
    <property type="evidence" value="ECO:0007669"/>
    <property type="project" value="InterPro"/>
</dbReference>
<dbReference type="Proteomes" id="UP000179129">
    <property type="component" value="Unassembled WGS sequence"/>
</dbReference>
<reference evidence="2 3" key="1">
    <citation type="journal article" date="2016" name="Nat. Commun.">
        <title>Thousands of microbial genomes shed light on interconnected biogeochemical processes in an aquifer system.</title>
        <authorList>
            <person name="Anantharaman K."/>
            <person name="Brown C.T."/>
            <person name="Hug L.A."/>
            <person name="Sharon I."/>
            <person name="Castelle C.J."/>
            <person name="Probst A.J."/>
            <person name="Thomas B.C."/>
            <person name="Singh A."/>
            <person name="Wilkins M.J."/>
            <person name="Karaoz U."/>
            <person name="Brodie E.L."/>
            <person name="Williams K.H."/>
            <person name="Hubbard S.S."/>
            <person name="Banfield J.F."/>
        </authorList>
    </citation>
    <scope>NUCLEOTIDE SEQUENCE [LARGE SCALE GENOMIC DNA]</scope>
</reference>
<dbReference type="AlphaFoldDB" id="A0A1F5YZ57"/>
<proteinExistence type="predicted"/>
<evidence type="ECO:0000313" key="3">
    <source>
        <dbReference type="Proteomes" id="UP000179129"/>
    </source>
</evidence>
<organism evidence="2 3">
    <name type="scientific">Candidatus Glassbacteria bacterium RIFCSPLOWO2_12_FULL_58_11</name>
    <dbReference type="NCBI Taxonomy" id="1817867"/>
    <lineage>
        <taxon>Bacteria</taxon>
        <taxon>Candidatus Glassiibacteriota</taxon>
    </lineage>
</organism>
<sequence length="116" mass="12450">MRASKTGGKALAALILINLAGCGSGQKPALLYKDASQPVEKRVADLLSRMTLSEKIGQLNVTIPSHAEFGDTKEQRMASAEKWTLGTLVKDIDPAGAGWTSTRTIRPSATWPRSWA</sequence>
<evidence type="ECO:0008006" key="4">
    <source>
        <dbReference type="Google" id="ProtNLM"/>
    </source>
</evidence>
<evidence type="ECO:0000313" key="2">
    <source>
        <dbReference type="EMBL" id="OGG05461.1"/>
    </source>
</evidence>
<comment type="caution">
    <text evidence="2">The sequence shown here is derived from an EMBL/GenBank/DDBJ whole genome shotgun (WGS) entry which is preliminary data.</text>
</comment>
<evidence type="ECO:0000256" key="1">
    <source>
        <dbReference type="ARBA" id="ARBA00022801"/>
    </source>
</evidence>
<dbReference type="GO" id="GO:0004553">
    <property type="term" value="F:hydrolase activity, hydrolyzing O-glycosyl compounds"/>
    <property type="evidence" value="ECO:0007669"/>
    <property type="project" value="InterPro"/>
</dbReference>
<dbReference type="InterPro" id="IPR017853">
    <property type="entry name" value="GH"/>
</dbReference>
<gene>
    <name evidence="2" type="ORF">A3F83_11205</name>
</gene>
<dbReference type="Gene3D" id="3.20.20.300">
    <property type="entry name" value="Glycoside hydrolase, family 3, N-terminal domain"/>
    <property type="match status" value="1"/>
</dbReference>
<dbReference type="EMBL" id="MFIX01000048">
    <property type="protein sequence ID" value="OGG05461.1"/>
    <property type="molecule type" value="Genomic_DNA"/>
</dbReference>
<protein>
    <recommendedName>
        <fullName evidence="4">Glycoside hydrolase family 3 N-terminal domain-containing protein</fullName>
    </recommendedName>
</protein>
<keyword evidence="1" id="KW-0378">Hydrolase</keyword>
<dbReference type="SUPFAM" id="SSF51445">
    <property type="entry name" value="(Trans)glycosidases"/>
    <property type="match status" value="1"/>
</dbReference>
<dbReference type="InterPro" id="IPR036962">
    <property type="entry name" value="Glyco_hydro_3_N_sf"/>
</dbReference>
<name>A0A1F5YZ57_9BACT</name>